<feature type="transmembrane region" description="Helical" evidence="10">
    <location>
        <begin position="240"/>
        <end position="263"/>
    </location>
</feature>
<evidence type="ECO:0000256" key="1">
    <source>
        <dbReference type="ARBA" id="ARBA00004651"/>
    </source>
</evidence>
<evidence type="ECO:0000256" key="6">
    <source>
        <dbReference type="ARBA" id="ARBA00022849"/>
    </source>
</evidence>
<comment type="similarity">
    <text evidence="2">Belongs to the arsenical resistance-3 (ACR3) (TC 2.A.59) family.</text>
</comment>
<keyword evidence="6" id="KW-0059">Arsenical resistance</keyword>
<dbReference type="AlphaFoldDB" id="A0A2R4X175"/>
<accession>A0A2R4X175</accession>
<evidence type="ECO:0000256" key="7">
    <source>
        <dbReference type="ARBA" id="ARBA00022989"/>
    </source>
</evidence>
<evidence type="ECO:0000256" key="4">
    <source>
        <dbReference type="ARBA" id="ARBA00022475"/>
    </source>
</evidence>
<keyword evidence="3" id="KW-0813">Transport</keyword>
<name>A0A2R4X175_9EURY</name>
<dbReference type="InterPro" id="IPR038770">
    <property type="entry name" value="Na+/solute_symporter_sf"/>
</dbReference>
<dbReference type="PANTHER" id="PTHR43057">
    <property type="entry name" value="ARSENITE EFFLUX TRANSPORTER"/>
    <property type="match status" value="1"/>
</dbReference>
<evidence type="ECO:0000256" key="3">
    <source>
        <dbReference type="ARBA" id="ARBA00022448"/>
    </source>
</evidence>
<keyword evidence="7 10" id="KW-1133">Transmembrane helix</keyword>
<feature type="transmembrane region" description="Helical" evidence="10">
    <location>
        <begin position="275"/>
        <end position="297"/>
    </location>
</feature>
<sequence length="394" mass="42291">MSAVEHDHGPDCGCPDCGDPRSMDFLDKYLTVWIFGAMAIGVGLGYIAPGVTGPIQEFHLVEIGLIAMMYPPLAKVNYGQLPRVFAQWRVLGLSLIQNWLIGPTLMVGLALIFFGGIVPGLPARPDFFLGLVFIGMARCIAMVLVWNDLADGSSEYAAGLVAFNSVFQILTYGVYITVFALVLPEVLGLETLTAGIDAFEITARQVFEAIAIFLGIPFAAGIASRVVGTRTKGTEWYDESFVPTVDPLTLIALLFTVIVMFAMQGERIVGQPTDVLLIAVPLTIYFIVMFVVSFAMGHRIGADYSTTTAIGFTAASNNFELAIAVAVAVFGVGSSVAFTTVIGPLIEVPVLLSLVYVALWLQRTIDWRGHTTGQLDSTTPTSAADDTDPDTEDD</sequence>
<proteinExistence type="inferred from homology"/>
<dbReference type="GO" id="GO:0046685">
    <property type="term" value="P:response to arsenic-containing substance"/>
    <property type="evidence" value="ECO:0007669"/>
    <property type="project" value="UniProtKB-KW"/>
</dbReference>
<organism evidence="11 12">
    <name type="scientific">Halococcoides cellulosivorans</name>
    <dbReference type="NCBI Taxonomy" id="1679096"/>
    <lineage>
        <taxon>Archaea</taxon>
        <taxon>Methanobacteriati</taxon>
        <taxon>Methanobacteriota</taxon>
        <taxon>Stenosarchaea group</taxon>
        <taxon>Halobacteria</taxon>
        <taxon>Halobacteriales</taxon>
        <taxon>Haloarculaceae</taxon>
        <taxon>Halococcoides</taxon>
    </lineage>
</organism>
<reference evidence="11 12" key="1">
    <citation type="submission" date="2018-04" db="EMBL/GenBank/DDBJ databases">
        <title>Halococcoides cellulosivorans gen. nov., sp. nov., an extremely halophilic cellulose-utilizing haloarchaeon from hypersaline lakes.</title>
        <authorList>
            <person name="Sorokin D.Y."/>
            <person name="Toshchakov S.V."/>
            <person name="Samarov N.I."/>
            <person name="Korzhenkov A."/>
            <person name="Kublanov I.V."/>
        </authorList>
    </citation>
    <scope>NUCLEOTIDE SEQUENCE [LARGE SCALE GENOMIC DNA]</scope>
    <source>
        <strain evidence="11 12">HArcel1</strain>
    </source>
</reference>
<dbReference type="KEGG" id="harc:HARCEL1_07395"/>
<feature type="transmembrane region" description="Helical" evidence="10">
    <location>
        <begin position="99"/>
        <end position="121"/>
    </location>
</feature>
<dbReference type="FunFam" id="1.20.1530.20:FF:000009">
    <property type="entry name" value="Arsenite transporter, ACR3 family"/>
    <property type="match status" value="1"/>
</dbReference>
<dbReference type="PANTHER" id="PTHR43057:SF1">
    <property type="entry name" value="ARSENICAL-RESISTANCE PROTEIN 3"/>
    <property type="match status" value="1"/>
</dbReference>
<dbReference type="EMBL" id="CP028858">
    <property type="protein sequence ID" value="AWB27544.1"/>
    <property type="molecule type" value="Genomic_DNA"/>
</dbReference>
<evidence type="ECO:0000256" key="2">
    <source>
        <dbReference type="ARBA" id="ARBA00010110"/>
    </source>
</evidence>
<evidence type="ECO:0000256" key="8">
    <source>
        <dbReference type="ARBA" id="ARBA00023136"/>
    </source>
</evidence>
<dbReference type="NCBIfam" id="TIGR00832">
    <property type="entry name" value="acr3"/>
    <property type="match status" value="1"/>
</dbReference>
<evidence type="ECO:0000256" key="10">
    <source>
        <dbReference type="SAM" id="Phobius"/>
    </source>
</evidence>
<evidence type="ECO:0000256" key="9">
    <source>
        <dbReference type="SAM" id="MobiDB-lite"/>
    </source>
</evidence>
<evidence type="ECO:0000313" key="12">
    <source>
        <dbReference type="Proteomes" id="UP000244727"/>
    </source>
</evidence>
<dbReference type="GeneID" id="36512320"/>
<keyword evidence="5 10" id="KW-0812">Transmembrane</keyword>
<dbReference type="GO" id="GO:0015297">
    <property type="term" value="F:antiporter activity"/>
    <property type="evidence" value="ECO:0007669"/>
    <property type="project" value="InterPro"/>
</dbReference>
<protein>
    <submittedName>
        <fullName evidence="11">Arsenical-resistance protein</fullName>
    </submittedName>
</protein>
<dbReference type="Pfam" id="PF01758">
    <property type="entry name" value="SBF"/>
    <property type="match status" value="1"/>
</dbReference>
<dbReference type="Proteomes" id="UP000244727">
    <property type="component" value="Chromosome"/>
</dbReference>
<gene>
    <name evidence="11" type="primary">arsB</name>
    <name evidence="11" type="ORF">HARCEL1_07395</name>
</gene>
<feature type="transmembrane region" description="Helical" evidence="10">
    <location>
        <begin position="29"/>
        <end position="48"/>
    </location>
</feature>
<keyword evidence="4" id="KW-1003">Cell membrane</keyword>
<dbReference type="InterPro" id="IPR004706">
    <property type="entry name" value="Arsenical-R_Acr3"/>
</dbReference>
<feature type="region of interest" description="Disordered" evidence="9">
    <location>
        <begin position="372"/>
        <end position="394"/>
    </location>
</feature>
<dbReference type="RefSeq" id="WP_108381913.1">
    <property type="nucleotide sequence ID" value="NZ_CP028858.1"/>
</dbReference>
<comment type="subcellular location">
    <subcellularLocation>
        <location evidence="1">Cell membrane</location>
        <topology evidence="1">Multi-pass membrane protein</topology>
    </subcellularLocation>
</comment>
<dbReference type="GO" id="GO:0005886">
    <property type="term" value="C:plasma membrane"/>
    <property type="evidence" value="ECO:0007669"/>
    <property type="project" value="UniProtKB-SubCell"/>
</dbReference>
<dbReference type="InterPro" id="IPR002657">
    <property type="entry name" value="BilAc:Na_symport/Acr3"/>
</dbReference>
<feature type="compositionally biased region" description="Acidic residues" evidence="9">
    <location>
        <begin position="385"/>
        <end position="394"/>
    </location>
</feature>
<dbReference type="Gene3D" id="1.20.1530.20">
    <property type="match status" value="1"/>
</dbReference>
<feature type="transmembrane region" description="Helical" evidence="10">
    <location>
        <begin position="158"/>
        <end position="183"/>
    </location>
</feature>
<keyword evidence="12" id="KW-1185">Reference proteome</keyword>
<feature type="transmembrane region" description="Helical" evidence="10">
    <location>
        <begin position="127"/>
        <end position="146"/>
    </location>
</feature>
<feature type="transmembrane region" description="Helical" evidence="10">
    <location>
        <begin position="336"/>
        <end position="361"/>
    </location>
</feature>
<feature type="transmembrane region" description="Helical" evidence="10">
    <location>
        <begin position="309"/>
        <end position="330"/>
    </location>
</feature>
<dbReference type="PIRSF" id="PIRSF005508">
    <property type="entry name" value="Acr3"/>
    <property type="match status" value="1"/>
</dbReference>
<evidence type="ECO:0000313" key="11">
    <source>
        <dbReference type="EMBL" id="AWB27544.1"/>
    </source>
</evidence>
<evidence type="ECO:0000256" key="5">
    <source>
        <dbReference type="ARBA" id="ARBA00022692"/>
    </source>
</evidence>
<dbReference type="GO" id="GO:0015104">
    <property type="term" value="F:antimonite transmembrane transporter activity"/>
    <property type="evidence" value="ECO:0007669"/>
    <property type="project" value="TreeGrafter"/>
</dbReference>
<dbReference type="GO" id="GO:0015105">
    <property type="term" value="F:arsenite transmembrane transporter activity"/>
    <property type="evidence" value="ECO:0007669"/>
    <property type="project" value="TreeGrafter"/>
</dbReference>
<feature type="transmembrane region" description="Helical" evidence="10">
    <location>
        <begin position="209"/>
        <end position="228"/>
    </location>
</feature>
<keyword evidence="8 10" id="KW-0472">Membrane</keyword>